<comment type="similarity">
    <text evidence="5">Belongs to the TAM41 family.</text>
</comment>
<name>A0A0N5CK77_THECL</name>
<evidence type="ECO:0000256" key="6">
    <source>
        <dbReference type="ARBA" id="ARBA00012487"/>
    </source>
</evidence>
<keyword evidence="14" id="KW-0496">Mitochondrion</keyword>
<dbReference type="Proteomes" id="UP000276776">
    <property type="component" value="Unassembled WGS sequence"/>
</dbReference>
<dbReference type="GO" id="GO:0004605">
    <property type="term" value="F:phosphatidate cytidylyltransferase activity"/>
    <property type="evidence" value="ECO:0007669"/>
    <property type="project" value="UniProtKB-EC"/>
</dbReference>
<evidence type="ECO:0000256" key="19">
    <source>
        <dbReference type="ARBA" id="ARBA00031502"/>
    </source>
</evidence>
<keyword evidence="13" id="KW-0443">Lipid metabolism</keyword>
<evidence type="ECO:0000256" key="7">
    <source>
        <dbReference type="ARBA" id="ARBA00018337"/>
    </source>
</evidence>
<keyword evidence="21" id="KW-1185">Reference proteome</keyword>
<dbReference type="STRING" id="103827.A0A0N5CK77"/>
<dbReference type="AlphaFoldDB" id="A0A0N5CK77"/>
<comment type="pathway">
    <text evidence="3">Phospholipid metabolism; CDP-diacylglycerol biosynthesis; CDP-diacylglycerol from sn-glycerol 3-phosphate: step 3/3.</text>
</comment>
<dbReference type="EMBL" id="UYYF01000033">
    <property type="protein sequence ID" value="VDM95442.1"/>
    <property type="molecule type" value="Genomic_DNA"/>
</dbReference>
<keyword evidence="16" id="KW-0594">Phospholipid biosynthesis</keyword>
<evidence type="ECO:0000256" key="4">
    <source>
        <dbReference type="ARBA" id="ARBA00005189"/>
    </source>
</evidence>
<evidence type="ECO:0000313" key="20">
    <source>
        <dbReference type="EMBL" id="VDM95442.1"/>
    </source>
</evidence>
<sequence>MREIYRSLSVIKLQQLLHILPLNTVEYACAYGSGAVPQGSNGTFGKMIDLLVVTRDSSRFHQQNLEMNPRHYSSLRFLGYESISQLQKEYAARVYCNTHLCFFQDQIMKYSVIDVEDLLLDLTEWRWLYVAGRLHKYVIDVINPSSKISSAIEKNRWSALQAALLFLPDKFTLLQLYEELISLSYRGDFRMVFGEDKNKIKGIAVGSKAQLNQIYIPLLKADTDVSLKNDIVEQDTSDYIFSKRILNLPLNVLWNLQKKLNKNGVQRDIEDISLSLARQLYGTKSVAEAIEDIVRRSAWQQTVKNALSAGVTRSIVYSFTKIIKMIQSMK</sequence>
<protein>
    <recommendedName>
        <fullName evidence="7">Phosphatidate cytidylyltransferase, mitochondrial</fullName>
        <ecNumber evidence="6">2.7.7.41</ecNumber>
    </recommendedName>
    <alternativeName>
        <fullName evidence="18">CDP-diacylglycerol synthase</fullName>
    </alternativeName>
    <alternativeName>
        <fullName evidence="19">Mitochondrial translocator assembly and maintenance protein 41 homolog</fullName>
    </alternativeName>
</protein>
<evidence type="ECO:0000256" key="14">
    <source>
        <dbReference type="ARBA" id="ARBA00023128"/>
    </source>
</evidence>
<evidence type="ECO:0000256" key="3">
    <source>
        <dbReference type="ARBA" id="ARBA00005119"/>
    </source>
</evidence>
<keyword evidence="17" id="KW-1208">Phospholipid metabolism</keyword>
<dbReference type="OMA" id="HAENMHR"/>
<dbReference type="Pfam" id="PF09139">
    <property type="entry name" value="Tam41_Mmp37"/>
    <property type="match status" value="1"/>
</dbReference>
<dbReference type="OrthoDB" id="341477at2759"/>
<evidence type="ECO:0000256" key="17">
    <source>
        <dbReference type="ARBA" id="ARBA00023264"/>
    </source>
</evidence>
<dbReference type="GO" id="GO:0016024">
    <property type="term" value="P:CDP-diacylglycerol biosynthetic process"/>
    <property type="evidence" value="ECO:0007669"/>
    <property type="project" value="UniProtKB-UniPathway"/>
</dbReference>
<evidence type="ECO:0000256" key="10">
    <source>
        <dbReference type="ARBA" id="ARBA00022695"/>
    </source>
</evidence>
<keyword evidence="9" id="KW-0808">Transferase</keyword>
<evidence type="ECO:0000256" key="15">
    <source>
        <dbReference type="ARBA" id="ARBA00023136"/>
    </source>
</evidence>
<keyword evidence="8" id="KW-0444">Lipid biosynthesis</keyword>
<evidence type="ECO:0000256" key="8">
    <source>
        <dbReference type="ARBA" id="ARBA00022516"/>
    </source>
</evidence>
<dbReference type="EC" id="2.7.7.41" evidence="6"/>
<keyword evidence="12" id="KW-0460">Magnesium</keyword>
<accession>A0A0N5CK77</accession>
<gene>
    <name evidence="20" type="ORF">TCLT_LOCUS463</name>
</gene>
<evidence type="ECO:0000256" key="5">
    <source>
        <dbReference type="ARBA" id="ARBA00005458"/>
    </source>
</evidence>
<evidence type="ECO:0000256" key="2">
    <source>
        <dbReference type="ARBA" id="ARBA00004443"/>
    </source>
</evidence>
<evidence type="ECO:0000256" key="18">
    <source>
        <dbReference type="ARBA" id="ARBA00029893"/>
    </source>
</evidence>
<evidence type="ECO:0000256" key="16">
    <source>
        <dbReference type="ARBA" id="ARBA00023209"/>
    </source>
</evidence>
<evidence type="ECO:0000313" key="21">
    <source>
        <dbReference type="Proteomes" id="UP000276776"/>
    </source>
</evidence>
<keyword evidence="10" id="KW-0548">Nucleotidyltransferase</keyword>
<reference evidence="22" key="1">
    <citation type="submission" date="2017-02" db="UniProtKB">
        <authorList>
            <consortium name="WormBaseParasite"/>
        </authorList>
    </citation>
    <scope>IDENTIFICATION</scope>
</reference>
<organism evidence="22">
    <name type="scientific">Thelazia callipaeda</name>
    <name type="common">Oriental eyeworm</name>
    <name type="synonym">Parasitic nematode</name>
    <dbReference type="NCBI Taxonomy" id="103827"/>
    <lineage>
        <taxon>Eukaryota</taxon>
        <taxon>Metazoa</taxon>
        <taxon>Ecdysozoa</taxon>
        <taxon>Nematoda</taxon>
        <taxon>Chromadorea</taxon>
        <taxon>Rhabditida</taxon>
        <taxon>Spirurina</taxon>
        <taxon>Spiruromorpha</taxon>
        <taxon>Thelazioidea</taxon>
        <taxon>Thelaziidae</taxon>
        <taxon>Thelazia</taxon>
    </lineage>
</organism>
<dbReference type="GO" id="GO:0032049">
    <property type="term" value="P:cardiolipin biosynthetic process"/>
    <property type="evidence" value="ECO:0007669"/>
    <property type="project" value="InterPro"/>
</dbReference>
<dbReference type="InterPro" id="IPR015222">
    <property type="entry name" value="Tam41"/>
</dbReference>
<reference evidence="20 21" key="2">
    <citation type="submission" date="2018-11" db="EMBL/GenBank/DDBJ databases">
        <authorList>
            <consortium name="Pathogen Informatics"/>
        </authorList>
    </citation>
    <scope>NUCLEOTIDE SEQUENCE [LARGE SCALE GENOMIC DNA]</scope>
</reference>
<evidence type="ECO:0000313" key="22">
    <source>
        <dbReference type="WBParaSite" id="TCLT_0000046201-mRNA-1"/>
    </source>
</evidence>
<dbReference type="GO" id="GO:0005743">
    <property type="term" value="C:mitochondrial inner membrane"/>
    <property type="evidence" value="ECO:0007669"/>
    <property type="project" value="UniProtKB-SubCell"/>
</dbReference>
<evidence type="ECO:0000256" key="13">
    <source>
        <dbReference type="ARBA" id="ARBA00023098"/>
    </source>
</evidence>
<evidence type="ECO:0000256" key="9">
    <source>
        <dbReference type="ARBA" id="ARBA00022679"/>
    </source>
</evidence>
<evidence type="ECO:0000256" key="1">
    <source>
        <dbReference type="ARBA" id="ARBA00001946"/>
    </source>
</evidence>
<keyword evidence="11" id="KW-0999">Mitochondrion inner membrane</keyword>
<comment type="cofactor">
    <cofactor evidence="1">
        <name>Mg(2+)</name>
        <dbReference type="ChEBI" id="CHEBI:18420"/>
    </cofactor>
</comment>
<comment type="pathway">
    <text evidence="4">Lipid metabolism.</text>
</comment>
<dbReference type="PANTHER" id="PTHR13619:SF0">
    <property type="entry name" value="PHOSPHATIDATE CYTIDYLYLTRANSFERASE, MITOCHONDRIAL"/>
    <property type="match status" value="1"/>
</dbReference>
<keyword evidence="15" id="KW-0472">Membrane</keyword>
<dbReference type="WBParaSite" id="TCLT_0000046201-mRNA-1">
    <property type="protein sequence ID" value="TCLT_0000046201-mRNA-1"/>
    <property type="gene ID" value="TCLT_0000046201"/>
</dbReference>
<proteinExistence type="inferred from homology"/>
<evidence type="ECO:0000256" key="12">
    <source>
        <dbReference type="ARBA" id="ARBA00022842"/>
    </source>
</evidence>
<evidence type="ECO:0000256" key="11">
    <source>
        <dbReference type="ARBA" id="ARBA00022792"/>
    </source>
</evidence>
<comment type="subcellular location">
    <subcellularLocation>
        <location evidence="2">Mitochondrion inner membrane</location>
        <topology evidence="2">Peripheral membrane protein</topology>
        <orientation evidence="2">Matrix side</orientation>
    </subcellularLocation>
</comment>
<dbReference type="PANTHER" id="PTHR13619">
    <property type="entry name" value="PHOSPHATIDATE CYTIDYLYLTRANSFERASE, MITOCHONDRIAL"/>
    <property type="match status" value="1"/>
</dbReference>
<dbReference type="UniPathway" id="UPA00557">
    <property type="reaction ID" value="UER00614"/>
</dbReference>